<evidence type="ECO:0000256" key="1">
    <source>
        <dbReference type="ARBA" id="ARBA00004370"/>
    </source>
</evidence>
<reference evidence="9 10" key="1">
    <citation type="submission" date="2021-04" db="EMBL/GenBank/DDBJ databases">
        <authorList>
            <person name="Rakotoarivonina H."/>
        </authorList>
    </citation>
    <scope>NUCLEOTIDE SEQUENCE [LARGE SCALE GENOMIC DNA]</scope>
    <source>
        <strain evidence="9 10">XE</strain>
    </source>
</reference>
<organism evidence="9 10">
    <name type="scientific">Thermobacillus xylanilyticus</name>
    <dbReference type="NCBI Taxonomy" id="76633"/>
    <lineage>
        <taxon>Bacteria</taxon>
        <taxon>Bacillati</taxon>
        <taxon>Bacillota</taxon>
        <taxon>Bacilli</taxon>
        <taxon>Bacillales</taxon>
        <taxon>Paenibacillaceae</taxon>
        <taxon>Thermobacillus</taxon>
    </lineage>
</organism>
<evidence type="ECO:0000256" key="3">
    <source>
        <dbReference type="ARBA" id="ARBA00022692"/>
    </source>
</evidence>
<dbReference type="EMBL" id="CAJRAY010000085">
    <property type="protein sequence ID" value="CAG5091854.1"/>
    <property type="molecule type" value="Genomic_DNA"/>
</dbReference>
<dbReference type="CDD" id="cd03404">
    <property type="entry name" value="SPFH_HflK"/>
    <property type="match status" value="1"/>
</dbReference>
<keyword evidence="5 6" id="KW-0472">Membrane</keyword>
<dbReference type="PRINTS" id="PR00721">
    <property type="entry name" value="STOMATIN"/>
</dbReference>
<feature type="region of interest" description="Disordered" evidence="7">
    <location>
        <begin position="323"/>
        <end position="363"/>
    </location>
</feature>
<feature type="transmembrane region" description="Helical" evidence="6">
    <location>
        <begin position="26"/>
        <end position="46"/>
    </location>
</feature>
<comment type="caution">
    <text evidence="9">The sequence shown here is derived from an EMBL/GenBank/DDBJ whole genome shotgun (WGS) entry which is preliminary data.</text>
</comment>
<dbReference type="Pfam" id="PF01145">
    <property type="entry name" value="Band_7"/>
    <property type="match status" value="1"/>
</dbReference>
<dbReference type="GO" id="GO:0008233">
    <property type="term" value="F:peptidase activity"/>
    <property type="evidence" value="ECO:0007669"/>
    <property type="project" value="UniProtKB-KW"/>
</dbReference>
<keyword evidence="9" id="KW-0378">Hydrolase</keyword>
<keyword evidence="9" id="KW-0645">Protease</keyword>
<dbReference type="GO" id="GO:0006508">
    <property type="term" value="P:proteolysis"/>
    <property type="evidence" value="ECO:0007669"/>
    <property type="project" value="UniProtKB-KW"/>
</dbReference>
<dbReference type="PANTHER" id="PTHR43327:SF2">
    <property type="entry name" value="MODULATOR OF FTSH PROTEASE HFLK"/>
    <property type="match status" value="1"/>
</dbReference>
<gene>
    <name evidence="9" type="primary">txxe 3498-hflK</name>
    <name evidence="9" type="ORF">TXXE_16735</name>
</gene>
<feature type="compositionally biased region" description="Low complexity" evidence="7">
    <location>
        <begin position="335"/>
        <end position="355"/>
    </location>
</feature>
<evidence type="ECO:0000256" key="5">
    <source>
        <dbReference type="ARBA" id="ARBA00023136"/>
    </source>
</evidence>
<dbReference type="InterPro" id="IPR001972">
    <property type="entry name" value="Stomatin_HflK_fam"/>
</dbReference>
<evidence type="ECO:0000256" key="4">
    <source>
        <dbReference type="ARBA" id="ARBA00022989"/>
    </source>
</evidence>
<dbReference type="SUPFAM" id="SSF117892">
    <property type="entry name" value="Band 7/SPFH domain"/>
    <property type="match status" value="1"/>
</dbReference>
<comment type="function">
    <text evidence="6">HflC and HflK could encode or regulate a protease.</text>
</comment>
<dbReference type="PANTHER" id="PTHR43327">
    <property type="entry name" value="STOMATIN-LIKE PROTEIN 2, MITOCHONDRIAL"/>
    <property type="match status" value="1"/>
</dbReference>
<sequence length="363" mass="39676">MEVYQGGLDGRTRKTVELPPGFWKKVAIGAVVVLVLIIGYTSFYTVEEQEQAAILTFGKYTATQEEPGLHFKLPYPIQQVVKVPANLTQKLQIGYREESGQIRTVEEEALMITGDENIVHADAVVEWKISDVRAYLYNIEDPERFLRNAASSAIRSVIGSTKLDYAITDGKTVIQTEVKQKLEELMRQYDTGIFISDVKFQDIEPPEGEVQQAFKEVTNAREEKNTKINQAQRYVNDRLPKARGEAQALIESAEAEKRSRILNAEGDVAKFNAIYAEYVKNPSVTKERLVLETLERILPNAKIIITDGSGNTVQYLPLDQLLNRSGSGKSGGSSGSASGSSSGSSSGAASGTTSGATGGGTEQ</sequence>
<comment type="subunit">
    <text evidence="6">HflC and HflK may interact to form a multimeric complex.</text>
</comment>
<evidence type="ECO:0000313" key="10">
    <source>
        <dbReference type="Proteomes" id="UP000681526"/>
    </source>
</evidence>
<dbReference type="InterPro" id="IPR001107">
    <property type="entry name" value="Band_7"/>
</dbReference>
<keyword evidence="3 6" id="KW-0812">Transmembrane</keyword>
<keyword evidence="4 6" id="KW-1133">Transmembrane helix</keyword>
<accession>A0ABN7SAA6</accession>
<evidence type="ECO:0000256" key="6">
    <source>
        <dbReference type="RuleBase" id="RU364113"/>
    </source>
</evidence>
<feature type="domain" description="Band 7" evidence="8">
    <location>
        <begin position="41"/>
        <end position="218"/>
    </location>
</feature>
<evidence type="ECO:0000256" key="7">
    <source>
        <dbReference type="SAM" id="MobiDB-lite"/>
    </source>
</evidence>
<protein>
    <recommendedName>
        <fullName evidence="6">Protein HflK</fullName>
    </recommendedName>
</protein>
<dbReference type="SMART" id="SM00244">
    <property type="entry name" value="PHB"/>
    <property type="match status" value="1"/>
</dbReference>
<comment type="subcellular location">
    <subcellularLocation>
        <location evidence="1 6">Membrane</location>
    </subcellularLocation>
</comment>
<dbReference type="Proteomes" id="UP000681526">
    <property type="component" value="Unassembled WGS sequence"/>
</dbReference>
<comment type="similarity">
    <text evidence="2 6">Belongs to the band 7/mec-2 family. HflK subfamily.</text>
</comment>
<dbReference type="InterPro" id="IPR036013">
    <property type="entry name" value="Band_7/SPFH_dom_sf"/>
</dbReference>
<evidence type="ECO:0000259" key="8">
    <source>
        <dbReference type="SMART" id="SM00244"/>
    </source>
</evidence>
<proteinExistence type="inferred from homology"/>
<dbReference type="RefSeq" id="WP_213485951.1">
    <property type="nucleotide sequence ID" value="NZ_CAJRAY010000085.1"/>
</dbReference>
<evidence type="ECO:0000313" key="9">
    <source>
        <dbReference type="EMBL" id="CAG5091854.1"/>
    </source>
</evidence>
<dbReference type="InterPro" id="IPR010201">
    <property type="entry name" value="HflK"/>
</dbReference>
<name>A0ABN7SAA6_THEXY</name>
<dbReference type="Gene3D" id="3.30.479.30">
    <property type="entry name" value="Band 7 domain"/>
    <property type="match status" value="1"/>
</dbReference>
<dbReference type="NCBIfam" id="TIGR01933">
    <property type="entry name" value="hflK"/>
    <property type="match status" value="1"/>
</dbReference>
<dbReference type="InterPro" id="IPR050710">
    <property type="entry name" value="Band7/mec-2_domain"/>
</dbReference>
<evidence type="ECO:0000256" key="2">
    <source>
        <dbReference type="ARBA" id="ARBA00006971"/>
    </source>
</evidence>
<keyword evidence="10" id="KW-1185">Reference proteome</keyword>